<feature type="transmembrane region" description="Helical" evidence="6">
    <location>
        <begin position="136"/>
        <end position="166"/>
    </location>
</feature>
<keyword evidence="4 6" id="KW-1133">Transmembrane helix</keyword>
<feature type="transmembrane region" description="Helical" evidence="6">
    <location>
        <begin position="261"/>
        <end position="279"/>
    </location>
</feature>
<feature type="transmembrane region" description="Helical" evidence="6">
    <location>
        <begin position="52"/>
        <end position="73"/>
    </location>
</feature>
<comment type="caution">
    <text evidence="8">The sequence shown here is derived from an EMBL/GenBank/DDBJ whole genome shotgun (WGS) entry which is preliminary data.</text>
</comment>
<evidence type="ECO:0000313" key="8">
    <source>
        <dbReference type="EMBL" id="MCG2587399.1"/>
    </source>
</evidence>
<feature type="transmembrane region" description="Helical" evidence="6">
    <location>
        <begin position="220"/>
        <end position="240"/>
    </location>
</feature>
<feature type="transmembrane region" description="Helical" evidence="6">
    <location>
        <begin position="373"/>
        <end position="391"/>
    </location>
</feature>
<evidence type="ECO:0000313" key="9">
    <source>
        <dbReference type="Proteomes" id="UP001165366"/>
    </source>
</evidence>
<keyword evidence="9" id="KW-1185">Reference proteome</keyword>
<dbReference type="InterPro" id="IPR004680">
    <property type="entry name" value="Cit_transptr-like_dom"/>
</dbReference>
<reference evidence="8" key="2">
    <citation type="submission" date="2024-05" db="EMBL/GenBank/DDBJ databases">
        <title>Rhodohalobacter halophilus gen. nov., sp. nov., a moderately halophilic member of the family Balneolaceae.</title>
        <authorList>
            <person name="Xia J."/>
        </authorList>
    </citation>
    <scope>NUCLEOTIDE SEQUENCE</scope>
    <source>
        <strain evidence="8">WB101</strain>
    </source>
</reference>
<dbReference type="Proteomes" id="UP001165366">
    <property type="component" value="Unassembled WGS sequence"/>
</dbReference>
<sequence length="462" mass="49489">MSKVKWAGLILGLIGFCLPLFVSFPGLSLAGHFAMSIFLLAAVFWMFETIPIYSTSILVILAEVILLSSQGFIDYSSTSYSPLSYTEFLSTLADPIIILFLGGFILADASVKYDFDKSMTRYLLRPFGSRTSMMMLGLMLVTGFLSAFMSNTATTAMMITVILPIVAKMDPGDPARIGMALSVPFAANIGGMATPIGTPPNAVVIAALNQQGMEVEFSSWMIYAAPLAIVMLLIAWQILIRLYPPAMEAISLNLEGKLKTSPGALILYATFAVTVLLWVTESLHGIKSAIVALLPVAVLTLTSTFQKEDIRKLPWEVLWLIAGGISLGIAMKETGLAEWMVGAISWDQFGYLALLAVFATVALTMSNFLSNTVTASLLIPLAITLVTSGILQGTAGMMMIGLVIALGSSFAMILPISTPPNAIAVSTGMLKTKNMITAGLIIGLIGLGFILLLSMIYWPYLI</sequence>
<dbReference type="RefSeq" id="WP_237852243.1">
    <property type="nucleotide sequence ID" value="NZ_JAKLWS010000002.1"/>
</dbReference>
<evidence type="ECO:0000256" key="4">
    <source>
        <dbReference type="ARBA" id="ARBA00022989"/>
    </source>
</evidence>
<evidence type="ECO:0000256" key="2">
    <source>
        <dbReference type="ARBA" id="ARBA00022448"/>
    </source>
</evidence>
<dbReference type="PANTHER" id="PTHR10283:SF92">
    <property type="entry name" value="LOW-AFFINITY PHOSPHATE TRANSPORTER PHO91"/>
    <property type="match status" value="1"/>
</dbReference>
<feature type="domain" description="Citrate transporter-like" evidence="7">
    <location>
        <begin position="43"/>
        <end position="390"/>
    </location>
</feature>
<name>A0ABS9K970_9BACT</name>
<dbReference type="NCBIfam" id="TIGR00785">
    <property type="entry name" value="dass"/>
    <property type="match status" value="1"/>
</dbReference>
<organism evidence="8 9">
    <name type="scientific">Rhodohalobacter sulfatireducens</name>
    <dbReference type="NCBI Taxonomy" id="2911366"/>
    <lineage>
        <taxon>Bacteria</taxon>
        <taxon>Pseudomonadati</taxon>
        <taxon>Balneolota</taxon>
        <taxon>Balneolia</taxon>
        <taxon>Balneolales</taxon>
        <taxon>Balneolaceae</taxon>
        <taxon>Rhodohalobacter</taxon>
    </lineage>
</organism>
<protein>
    <submittedName>
        <fullName evidence="8">DASS family sodium-coupled anion symporter</fullName>
    </submittedName>
</protein>
<accession>A0ABS9K970</accession>
<dbReference type="PANTHER" id="PTHR10283">
    <property type="entry name" value="SOLUTE CARRIER FAMILY 13 MEMBER"/>
    <property type="match status" value="1"/>
</dbReference>
<feature type="transmembrane region" description="Helical" evidence="6">
    <location>
        <begin position="93"/>
        <end position="115"/>
    </location>
</feature>
<evidence type="ECO:0000256" key="3">
    <source>
        <dbReference type="ARBA" id="ARBA00022692"/>
    </source>
</evidence>
<evidence type="ECO:0000256" key="5">
    <source>
        <dbReference type="ARBA" id="ARBA00023136"/>
    </source>
</evidence>
<keyword evidence="2" id="KW-0813">Transport</keyword>
<feature type="transmembrane region" description="Helical" evidence="6">
    <location>
        <begin position="397"/>
        <end position="416"/>
    </location>
</feature>
<reference evidence="8" key="1">
    <citation type="submission" date="2022-01" db="EMBL/GenBank/DDBJ databases">
        <authorList>
            <person name="Wang Y."/>
        </authorList>
    </citation>
    <scope>NUCLEOTIDE SEQUENCE</scope>
    <source>
        <strain evidence="8">WB101</strain>
    </source>
</reference>
<dbReference type="InterPro" id="IPR001898">
    <property type="entry name" value="SLC13A/DASS"/>
</dbReference>
<feature type="transmembrane region" description="Helical" evidence="6">
    <location>
        <begin position="349"/>
        <end position="366"/>
    </location>
</feature>
<feature type="transmembrane region" description="Helical" evidence="6">
    <location>
        <begin position="30"/>
        <end position="47"/>
    </location>
</feature>
<dbReference type="EMBL" id="JAKLWS010000002">
    <property type="protein sequence ID" value="MCG2587399.1"/>
    <property type="molecule type" value="Genomic_DNA"/>
</dbReference>
<feature type="transmembrane region" description="Helical" evidence="6">
    <location>
        <begin position="436"/>
        <end position="460"/>
    </location>
</feature>
<dbReference type="Pfam" id="PF03600">
    <property type="entry name" value="CitMHS"/>
    <property type="match status" value="1"/>
</dbReference>
<proteinExistence type="predicted"/>
<keyword evidence="3 6" id="KW-0812">Transmembrane</keyword>
<evidence type="ECO:0000256" key="1">
    <source>
        <dbReference type="ARBA" id="ARBA00004141"/>
    </source>
</evidence>
<evidence type="ECO:0000259" key="7">
    <source>
        <dbReference type="Pfam" id="PF03600"/>
    </source>
</evidence>
<evidence type="ECO:0000256" key="6">
    <source>
        <dbReference type="SAM" id="Phobius"/>
    </source>
</evidence>
<comment type="subcellular location">
    <subcellularLocation>
        <location evidence="1">Membrane</location>
        <topology evidence="1">Multi-pass membrane protein</topology>
    </subcellularLocation>
</comment>
<gene>
    <name evidence="8" type="ORF">L6773_02395</name>
</gene>
<feature type="transmembrane region" description="Helical" evidence="6">
    <location>
        <begin position="7"/>
        <end position="24"/>
    </location>
</feature>
<feature type="transmembrane region" description="Helical" evidence="6">
    <location>
        <begin position="285"/>
        <end position="305"/>
    </location>
</feature>
<keyword evidence="5 6" id="KW-0472">Membrane</keyword>